<feature type="chain" id="PRO_5042214595" description="Secreted protein" evidence="1">
    <location>
        <begin position="16"/>
        <end position="105"/>
    </location>
</feature>
<comment type="caution">
    <text evidence="2">The sequence shown here is derived from an EMBL/GenBank/DDBJ whole genome shotgun (WGS) entry which is preliminary data.</text>
</comment>
<keyword evidence="1" id="KW-0732">Signal</keyword>
<gene>
    <name evidence="2" type="ORF">Dsin_032346</name>
</gene>
<sequence length="105" mass="11844">MIAVLILHLAVNAGGKIKCTSVVAKCFYDYMGCWLLKNACKMLALMDSLSCCGAFYFPFSFDSGESEQRNNKYVRRAIAIGNDQRNNKYGQRAIATCNDYRLLEH</sequence>
<organism evidence="2 3">
    <name type="scientific">Dipteronia sinensis</name>
    <dbReference type="NCBI Taxonomy" id="43782"/>
    <lineage>
        <taxon>Eukaryota</taxon>
        <taxon>Viridiplantae</taxon>
        <taxon>Streptophyta</taxon>
        <taxon>Embryophyta</taxon>
        <taxon>Tracheophyta</taxon>
        <taxon>Spermatophyta</taxon>
        <taxon>Magnoliopsida</taxon>
        <taxon>eudicotyledons</taxon>
        <taxon>Gunneridae</taxon>
        <taxon>Pentapetalae</taxon>
        <taxon>rosids</taxon>
        <taxon>malvids</taxon>
        <taxon>Sapindales</taxon>
        <taxon>Sapindaceae</taxon>
        <taxon>Hippocastanoideae</taxon>
        <taxon>Acereae</taxon>
        <taxon>Dipteronia</taxon>
    </lineage>
</organism>
<dbReference type="Proteomes" id="UP001281410">
    <property type="component" value="Unassembled WGS sequence"/>
</dbReference>
<dbReference type="EMBL" id="JANJYJ010000010">
    <property type="protein sequence ID" value="KAK3185060.1"/>
    <property type="molecule type" value="Genomic_DNA"/>
</dbReference>
<dbReference type="AlphaFoldDB" id="A0AAE0DU81"/>
<evidence type="ECO:0000313" key="2">
    <source>
        <dbReference type="EMBL" id="KAK3185060.1"/>
    </source>
</evidence>
<feature type="signal peptide" evidence="1">
    <location>
        <begin position="1"/>
        <end position="15"/>
    </location>
</feature>
<evidence type="ECO:0000313" key="3">
    <source>
        <dbReference type="Proteomes" id="UP001281410"/>
    </source>
</evidence>
<proteinExistence type="predicted"/>
<keyword evidence="3" id="KW-1185">Reference proteome</keyword>
<accession>A0AAE0DU81</accession>
<reference evidence="2" key="1">
    <citation type="journal article" date="2023" name="Plant J.">
        <title>Genome sequences and population genomics provide insights into the demographic history, inbreeding, and mutation load of two 'living fossil' tree species of Dipteronia.</title>
        <authorList>
            <person name="Feng Y."/>
            <person name="Comes H.P."/>
            <person name="Chen J."/>
            <person name="Zhu S."/>
            <person name="Lu R."/>
            <person name="Zhang X."/>
            <person name="Li P."/>
            <person name="Qiu J."/>
            <person name="Olsen K.M."/>
            <person name="Qiu Y."/>
        </authorList>
    </citation>
    <scope>NUCLEOTIDE SEQUENCE</scope>
    <source>
        <strain evidence="2">NBL</strain>
    </source>
</reference>
<evidence type="ECO:0008006" key="4">
    <source>
        <dbReference type="Google" id="ProtNLM"/>
    </source>
</evidence>
<protein>
    <recommendedName>
        <fullName evidence="4">Secreted protein</fullName>
    </recommendedName>
</protein>
<evidence type="ECO:0000256" key="1">
    <source>
        <dbReference type="SAM" id="SignalP"/>
    </source>
</evidence>
<name>A0AAE0DU81_9ROSI</name>